<feature type="compositionally biased region" description="Polar residues" evidence="4">
    <location>
        <begin position="264"/>
        <end position="288"/>
    </location>
</feature>
<accession>A0A9N9D3A2</accession>
<reference evidence="5" key="1">
    <citation type="submission" date="2021-06" db="EMBL/GenBank/DDBJ databases">
        <authorList>
            <person name="Kallberg Y."/>
            <person name="Tangrot J."/>
            <person name="Rosling A."/>
        </authorList>
    </citation>
    <scope>NUCLEOTIDE SEQUENCE</scope>
    <source>
        <strain evidence="5">FL966</strain>
    </source>
</reference>
<feature type="repeat" description="TPR" evidence="3">
    <location>
        <begin position="809"/>
        <end position="842"/>
    </location>
</feature>
<name>A0A9N9D3A2_9GLOM</name>
<feature type="region of interest" description="Disordered" evidence="4">
    <location>
        <begin position="1"/>
        <end position="22"/>
    </location>
</feature>
<dbReference type="AlphaFoldDB" id="A0A9N9D3A2"/>
<evidence type="ECO:0000256" key="2">
    <source>
        <dbReference type="ARBA" id="ARBA00022803"/>
    </source>
</evidence>
<dbReference type="Pfam" id="PF13181">
    <property type="entry name" value="TPR_8"/>
    <property type="match status" value="1"/>
</dbReference>
<dbReference type="Pfam" id="PF00515">
    <property type="entry name" value="TPR_1"/>
    <property type="match status" value="1"/>
</dbReference>
<dbReference type="PROSITE" id="PS50005">
    <property type="entry name" value="TPR"/>
    <property type="match status" value="7"/>
</dbReference>
<feature type="compositionally biased region" description="Basic and acidic residues" evidence="4">
    <location>
        <begin position="335"/>
        <end position="361"/>
    </location>
</feature>
<dbReference type="EMBL" id="CAJVQA010005480">
    <property type="protein sequence ID" value="CAG8621490.1"/>
    <property type="molecule type" value="Genomic_DNA"/>
</dbReference>
<evidence type="ECO:0000256" key="4">
    <source>
        <dbReference type="SAM" id="MobiDB-lite"/>
    </source>
</evidence>
<feature type="repeat" description="TPR" evidence="3">
    <location>
        <begin position="605"/>
        <end position="638"/>
    </location>
</feature>
<keyword evidence="6" id="KW-1185">Reference proteome</keyword>
<dbReference type="InterPro" id="IPR050498">
    <property type="entry name" value="Ycf3"/>
</dbReference>
<feature type="region of interest" description="Disordered" evidence="4">
    <location>
        <begin position="264"/>
        <end position="297"/>
    </location>
</feature>
<evidence type="ECO:0000256" key="1">
    <source>
        <dbReference type="ARBA" id="ARBA00022737"/>
    </source>
</evidence>
<gene>
    <name evidence="5" type="ORF">CPELLU_LOCUS7945</name>
</gene>
<dbReference type="InterPro" id="IPR011990">
    <property type="entry name" value="TPR-like_helical_dom_sf"/>
</dbReference>
<organism evidence="5 6">
    <name type="scientific">Cetraspora pellucida</name>
    <dbReference type="NCBI Taxonomy" id="1433469"/>
    <lineage>
        <taxon>Eukaryota</taxon>
        <taxon>Fungi</taxon>
        <taxon>Fungi incertae sedis</taxon>
        <taxon>Mucoromycota</taxon>
        <taxon>Glomeromycotina</taxon>
        <taxon>Glomeromycetes</taxon>
        <taxon>Diversisporales</taxon>
        <taxon>Gigasporaceae</taxon>
        <taxon>Cetraspora</taxon>
    </lineage>
</organism>
<proteinExistence type="predicted"/>
<feature type="repeat" description="TPR" evidence="3">
    <location>
        <begin position="707"/>
        <end position="740"/>
    </location>
</feature>
<evidence type="ECO:0000256" key="3">
    <source>
        <dbReference type="PROSITE-ProRule" id="PRU00339"/>
    </source>
</evidence>
<dbReference type="PANTHER" id="PTHR44858:SF1">
    <property type="entry name" value="UDP-N-ACETYLGLUCOSAMINE--PEPTIDE N-ACETYLGLUCOSAMINYLTRANSFERASE SPINDLY-RELATED"/>
    <property type="match status" value="1"/>
</dbReference>
<feature type="repeat" description="TPR" evidence="3">
    <location>
        <begin position="872"/>
        <end position="905"/>
    </location>
</feature>
<dbReference type="Gene3D" id="1.25.40.10">
    <property type="entry name" value="Tetratricopeptide repeat domain"/>
    <property type="match status" value="7"/>
</dbReference>
<feature type="repeat" description="TPR" evidence="3">
    <location>
        <begin position="673"/>
        <end position="706"/>
    </location>
</feature>
<feature type="region of interest" description="Disordered" evidence="4">
    <location>
        <begin position="147"/>
        <end position="210"/>
    </location>
</feature>
<feature type="compositionally biased region" description="Polar residues" evidence="4">
    <location>
        <begin position="195"/>
        <end position="208"/>
    </location>
</feature>
<dbReference type="OrthoDB" id="1926212at2759"/>
<dbReference type="Proteomes" id="UP000789759">
    <property type="component" value="Unassembled WGS sequence"/>
</dbReference>
<keyword evidence="2 3" id="KW-0802">TPR repeat</keyword>
<feature type="region of interest" description="Disordered" evidence="4">
    <location>
        <begin position="329"/>
        <end position="362"/>
    </location>
</feature>
<feature type="compositionally biased region" description="Polar residues" evidence="4">
    <location>
        <begin position="1"/>
        <end position="19"/>
    </location>
</feature>
<evidence type="ECO:0000313" key="5">
    <source>
        <dbReference type="EMBL" id="CAG8621490.1"/>
    </source>
</evidence>
<feature type="repeat" description="TPR" evidence="3">
    <location>
        <begin position="501"/>
        <end position="534"/>
    </location>
</feature>
<dbReference type="PROSITE" id="PS50293">
    <property type="entry name" value="TPR_REGION"/>
    <property type="match status" value="1"/>
</dbReference>
<comment type="caution">
    <text evidence="5">The sequence shown here is derived from an EMBL/GenBank/DDBJ whole genome shotgun (WGS) entry which is preliminary data.</text>
</comment>
<dbReference type="InterPro" id="IPR019734">
    <property type="entry name" value="TPR_rpt"/>
</dbReference>
<dbReference type="PANTHER" id="PTHR44858">
    <property type="entry name" value="TETRATRICOPEPTIDE REPEAT PROTEIN 6"/>
    <property type="match status" value="1"/>
</dbReference>
<evidence type="ECO:0000313" key="6">
    <source>
        <dbReference type="Proteomes" id="UP000789759"/>
    </source>
</evidence>
<keyword evidence="1" id="KW-0677">Repeat</keyword>
<sequence>MSLPKLSTSTMRTHSLQNESDYDPKNHTIFSSYSLNPFRSENNFHTPVNFVNSNTETITDQISNTRIQYTTLYTEAGLIRPVNLTNNGLSSNSQTNYAPITAGENQQITNSSRSGILDERKSIYRYTNIENLSTNDDHNRIRLTRNDQRFNIYPKPSSPEQSIFNHKEISKKSLSRKGRSSSEPPVKSIHHSRSNIHLSYDSQSSTIPLPTPIRSLTMVKNNQKLEKLHIDINTSQTTWEPAHDRRRSCDYQFDKDLYLQQKNHLNSSTNLNSPTLYGSSQGSMQDPQNFYPHKSTYSRYSDLKPPIESLTFGGSSENGSYDHISNFSSNGYDNRSNRDTTDHIIDNDLSRQQNRIDDDVSRQQQNRIEIDVSRQQNRLTLLTPVTIKQKFHIFKKPKQNFPTYLKAINALEEMKFNEAINLFTLVLEKYPQSYSVRCDRAYASYQIEDWDRAMDDLNHAITKKPKKARAYSLRGEVYRLISMYEKSLIDLNKSLKLQRSIFSLRSRAEVYVAIHRYDDALIDLNTALEIKPNNVFTIIRRAKVYFLLGQYNNSLTDLNHAFDLDQINATTASTLSHRGEIYRIMGRNDLALMDLNASLQIDENILSLERRGNVYMAMGCDNNAIEDFERILKFNSQHFSAQKNIAYLLYKSKLYEKALKHLDIALQLKSDDFFLLKTRASIYQKTGRYNDAIDDYNFALYIYPNNIDLIRNRGENYRLIQDFDKSIKDFTRVLELDSKNIFTLTRRGEVYRMLRQGTKALRDLDEAIRIDPDNLMARESRGAMNRTLRRFEESLRDLDEAIYLNPNSVFALSNRGAVFYMLRRCNEALIDLKKALKIDPKYSFALETRALLDLEHALNHTKDKAFNIDYETKALCNRGSVLAKLGNYDEALADFNKVLTRDPNNAFALNERGAVYEALGKKDKKIDVNNMLAIVSEN</sequence>
<protein>
    <submittedName>
        <fullName evidence="5">16266_t:CDS:1</fullName>
    </submittedName>
</protein>
<dbReference type="SUPFAM" id="SSF48452">
    <property type="entry name" value="TPR-like"/>
    <property type="match status" value="4"/>
</dbReference>
<dbReference type="SMART" id="SM00028">
    <property type="entry name" value="TPR"/>
    <property type="match status" value="13"/>
</dbReference>
<feature type="repeat" description="TPR" evidence="3">
    <location>
        <begin position="741"/>
        <end position="774"/>
    </location>
</feature>